<evidence type="ECO:0000259" key="2">
    <source>
        <dbReference type="Pfam" id="PF01464"/>
    </source>
</evidence>
<sequence length="167" mass="18924">MGVDYTQVRFDCFACKVDSLINWRKAKLYLTKYHSLISEASNQYGIDPAYVKAIIHAESHFDSKAISKQGAQGLMQLMPETAQWLGVKNPFVAQQNINGGVKHLSRLLRKYKGNISLTSAAYNAGEGTIKRYGGIPPYAETKVYVERVEILHDRYLKHQRLAQKMKS</sequence>
<dbReference type="Pfam" id="PF01464">
    <property type="entry name" value="SLT"/>
    <property type="match status" value="1"/>
</dbReference>
<organism evidence="3 4">
    <name type="scientific">Litorilituus lipolyticus</name>
    <dbReference type="NCBI Taxonomy" id="2491017"/>
    <lineage>
        <taxon>Bacteria</taxon>
        <taxon>Pseudomonadati</taxon>
        <taxon>Pseudomonadota</taxon>
        <taxon>Gammaproteobacteria</taxon>
        <taxon>Alteromonadales</taxon>
        <taxon>Colwelliaceae</taxon>
        <taxon>Litorilituus</taxon>
    </lineage>
</organism>
<dbReference type="AlphaFoldDB" id="A0A502L017"/>
<comment type="similarity">
    <text evidence="1">Belongs to the transglycosylase Slt family.</text>
</comment>
<evidence type="ECO:0000256" key="1">
    <source>
        <dbReference type="ARBA" id="ARBA00007734"/>
    </source>
</evidence>
<dbReference type="EMBL" id="SAWY01000016">
    <property type="protein sequence ID" value="TPH16139.1"/>
    <property type="molecule type" value="Genomic_DNA"/>
</dbReference>
<proteinExistence type="inferred from homology"/>
<dbReference type="InterPro" id="IPR023346">
    <property type="entry name" value="Lysozyme-like_dom_sf"/>
</dbReference>
<dbReference type="InterPro" id="IPR008258">
    <property type="entry name" value="Transglycosylase_SLT_dom_1"/>
</dbReference>
<evidence type="ECO:0000313" key="3">
    <source>
        <dbReference type="EMBL" id="TPH16139.1"/>
    </source>
</evidence>
<dbReference type="CDD" id="cd00254">
    <property type="entry name" value="LT-like"/>
    <property type="match status" value="1"/>
</dbReference>
<dbReference type="Proteomes" id="UP000315303">
    <property type="component" value="Unassembled WGS sequence"/>
</dbReference>
<keyword evidence="4" id="KW-1185">Reference proteome</keyword>
<dbReference type="Gene3D" id="1.10.530.10">
    <property type="match status" value="1"/>
</dbReference>
<evidence type="ECO:0000313" key="4">
    <source>
        <dbReference type="Proteomes" id="UP000315303"/>
    </source>
</evidence>
<feature type="domain" description="Transglycosylase SLT" evidence="2">
    <location>
        <begin position="36"/>
        <end position="136"/>
    </location>
</feature>
<name>A0A502L017_9GAMM</name>
<accession>A0A502L017</accession>
<comment type="caution">
    <text evidence="3">The sequence shown here is derived from an EMBL/GenBank/DDBJ whole genome shotgun (WGS) entry which is preliminary data.</text>
</comment>
<dbReference type="PANTHER" id="PTHR37423:SF2">
    <property type="entry name" value="MEMBRANE-BOUND LYTIC MUREIN TRANSGLYCOSYLASE C"/>
    <property type="match status" value="1"/>
</dbReference>
<gene>
    <name evidence="3" type="ORF">EPA86_07410</name>
</gene>
<dbReference type="PANTHER" id="PTHR37423">
    <property type="entry name" value="SOLUBLE LYTIC MUREIN TRANSGLYCOSYLASE-RELATED"/>
    <property type="match status" value="1"/>
</dbReference>
<dbReference type="OrthoDB" id="92254at2"/>
<reference evidence="3 4" key="1">
    <citation type="submission" date="2019-01" db="EMBL/GenBank/DDBJ databases">
        <title>Litorilituus lipolytica sp. nov., isolated from intertidal sand of the Yellow Sea in China.</title>
        <authorList>
            <person name="Liu A."/>
        </authorList>
    </citation>
    <scope>NUCLEOTIDE SEQUENCE [LARGE SCALE GENOMIC DNA]</scope>
    <source>
        <strain evidence="3 4">RZ04</strain>
    </source>
</reference>
<dbReference type="SUPFAM" id="SSF53955">
    <property type="entry name" value="Lysozyme-like"/>
    <property type="match status" value="1"/>
</dbReference>
<protein>
    <submittedName>
        <fullName evidence="3">Lytic transglycosylase domain-containing protein</fullName>
    </submittedName>
</protein>